<feature type="DNA-binding region" description="H-T-H motif" evidence="2">
    <location>
        <begin position="31"/>
        <end position="50"/>
    </location>
</feature>
<keyword evidence="1 2" id="KW-0238">DNA-binding</keyword>
<dbReference type="InterPro" id="IPR001647">
    <property type="entry name" value="HTH_TetR"/>
</dbReference>
<dbReference type="GeneID" id="61306904"/>
<keyword evidence="7" id="KW-1185">Reference proteome</keyword>
<reference evidence="5 6" key="1">
    <citation type="submission" date="2016-10" db="EMBL/GenBank/DDBJ databases">
        <authorList>
            <person name="Varghese N."/>
            <person name="Submissions S."/>
        </authorList>
    </citation>
    <scope>NUCLEOTIDE SEQUENCE [LARGE SCALE GENOMIC DNA]</scope>
    <source>
        <strain evidence="5 6">LMG 22274</strain>
    </source>
</reference>
<dbReference type="SUPFAM" id="SSF46689">
    <property type="entry name" value="Homeodomain-like"/>
    <property type="match status" value="1"/>
</dbReference>
<evidence type="ECO:0000313" key="5">
    <source>
        <dbReference type="EMBL" id="SEJ69406.1"/>
    </source>
</evidence>
<evidence type="ECO:0000313" key="6">
    <source>
        <dbReference type="Proteomes" id="UP000183529"/>
    </source>
</evidence>
<dbReference type="GO" id="GO:0003677">
    <property type="term" value="F:DNA binding"/>
    <property type="evidence" value="ECO:0007669"/>
    <property type="project" value="UniProtKB-UniRule"/>
</dbReference>
<evidence type="ECO:0000313" key="4">
    <source>
        <dbReference type="EMBL" id="PXX16888.1"/>
    </source>
</evidence>
<dbReference type="AlphaFoldDB" id="A0A1A5XJN1"/>
<evidence type="ECO:0000256" key="1">
    <source>
        <dbReference type="ARBA" id="ARBA00023125"/>
    </source>
</evidence>
<dbReference type="Proteomes" id="UP000183529">
    <property type="component" value="Unassembled WGS sequence"/>
</dbReference>
<dbReference type="Proteomes" id="UP000247515">
    <property type="component" value="Unassembled WGS sequence"/>
</dbReference>
<feature type="domain" description="HTH tetR-type" evidence="3">
    <location>
        <begin position="8"/>
        <end position="68"/>
    </location>
</feature>
<dbReference type="RefSeq" id="WP_065058479.1">
    <property type="nucleotide sequence ID" value="NZ_CADFGN010000008.1"/>
</dbReference>
<reference evidence="4 7" key="2">
    <citation type="submission" date="2018-05" db="EMBL/GenBank/DDBJ databases">
        <title>Genomic Encyclopedia of Type Strains, Phase IV (KMG-V): Genome sequencing to study the core and pangenomes of soil and plant-associated prokaryotes.</title>
        <authorList>
            <person name="Whitman W."/>
        </authorList>
    </citation>
    <scope>NUCLEOTIDE SEQUENCE [LARGE SCALE GENOMIC DNA]</scope>
    <source>
        <strain evidence="4 7">SIr-6563</strain>
    </source>
</reference>
<dbReference type="Pfam" id="PF17937">
    <property type="entry name" value="TetR_C_28"/>
    <property type="match status" value="1"/>
</dbReference>
<proteinExistence type="predicted"/>
<accession>A0A1A5XJN1</accession>
<organism evidence="5 6">
    <name type="scientific">Paraburkholderia tropica</name>
    <dbReference type="NCBI Taxonomy" id="92647"/>
    <lineage>
        <taxon>Bacteria</taxon>
        <taxon>Pseudomonadati</taxon>
        <taxon>Pseudomonadota</taxon>
        <taxon>Betaproteobacteria</taxon>
        <taxon>Burkholderiales</taxon>
        <taxon>Burkholderiaceae</taxon>
        <taxon>Paraburkholderia</taxon>
    </lineage>
</organism>
<evidence type="ECO:0000313" key="7">
    <source>
        <dbReference type="Proteomes" id="UP000247515"/>
    </source>
</evidence>
<protein>
    <submittedName>
        <fullName evidence="4">TetR family transcriptional regulator</fullName>
    </submittedName>
    <submittedName>
        <fullName evidence="5">Transcriptional regulator, TetR family</fullName>
    </submittedName>
</protein>
<name>A0A1A5XJN1_9BURK</name>
<dbReference type="OrthoDB" id="9809772at2"/>
<dbReference type="Pfam" id="PF00440">
    <property type="entry name" value="TetR_N"/>
    <property type="match status" value="1"/>
</dbReference>
<dbReference type="EMBL" id="FNZM01000007">
    <property type="protein sequence ID" value="SEJ69406.1"/>
    <property type="molecule type" value="Genomic_DNA"/>
</dbReference>
<sequence>MDNPTRSELSRKKAIAAALAILTREGAGALTFDALSRESGISKGGLLHQFRTKNGVLEALLEHQLSEFQRIAADYLGKEGAKKAEPTLNAQIEIFREAVNQPNSVARAMLAVMVESPEMLGRVRDTDNRVTKTIESEARDEELALLRYFAASGMAFHTLIGLTELDGARRNRLFDRLQDDASWAPLEKKRKTAK</sequence>
<dbReference type="EMBL" id="QJJV01000007">
    <property type="protein sequence ID" value="PXX16888.1"/>
    <property type="molecule type" value="Genomic_DNA"/>
</dbReference>
<dbReference type="InterPro" id="IPR041479">
    <property type="entry name" value="TetR_CgmR_C"/>
</dbReference>
<evidence type="ECO:0000256" key="2">
    <source>
        <dbReference type="PROSITE-ProRule" id="PRU00335"/>
    </source>
</evidence>
<dbReference type="Gene3D" id="1.10.357.10">
    <property type="entry name" value="Tetracycline Repressor, domain 2"/>
    <property type="match status" value="1"/>
</dbReference>
<dbReference type="InterPro" id="IPR009057">
    <property type="entry name" value="Homeodomain-like_sf"/>
</dbReference>
<gene>
    <name evidence="4" type="ORF">C7400_10797</name>
    <name evidence="5" type="ORF">SAMN05216550_107218</name>
</gene>
<comment type="caution">
    <text evidence="5">The sequence shown here is derived from an EMBL/GenBank/DDBJ whole genome shotgun (WGS) entry which is preliminary data.</text>
</comment>
<evidence type="ECO:0000259" key="3">
    <source>
        <dbReference type="PROSITE" id="PS50977"/>
    </source>
</evidence>
<dbReference type="PROSITE" id="PS50977">
    <property type="entry name" value="HTH_TETR_2"/>
    <property type="match status" value="1"/>
</dbReference>